<evidence type="ECO:0000256" key="2">
    <source>
        <dbReference type="ARBA" id="ARBA00022603"/>
    </source>
</evidence>
<dbReference type="PROSITE" id="PS00092">
    <property type="entry name" value="N6_MTASE"/>
    <property type="match status" value="1"/>
</dbReference>
<comment type="catalytic activity">
    <reaction evidence="4">
        <text>a 2'-deoxycytidine in DNA + S-adenosyl-L-methionine = an N(4)-methyl-2'-deoxycytidine in DNA + S-adenosyl-L-homocysteine + H(+)</text>
        <dbReference type="Rhea" id="RHEA:16857"/>
        <dbReference type="Rhea" id="RHEA-COMP:11369"/>
        <dbReference type="Rhea" id="RHEA-COMP:13674"/>
        <dbReference type="ChEBI" id="CHEBI:15378"/>
        <dbReference type="ChEBI" id="CHEBI:57856"/>
        <dbReference type="ChEBI" id="CHEBI:59789"/>
        <dbReference type="ChEBI" id="CHEBI:85452"/>
        <dbReference type="ChEBI" id="CHEBI:137933"/>
        <dbReference type="EC" id="2.1.1.113"/>
    </reaction>
</comment>
<dbReference type="Pfam" id="PF01555">
    <property type="entry name" value="N6_N4_Mtase"/>
    <property type="match status" value="1"/>
</dbReference>
<organism evidence="7 8">
    <name type="scientific">Halomarina rubra</name>
    <dbReference type="NCBI Taxonomy" id="2071873"/>
    <lineage>
        <taxon>Archaea</taxon>
        <taxon>Methanobacteriati</taxon>
        <taxon>Methanobacteriota</taxon>
        <taxon>Stenosarchaea group</taxon>
        <taxon>Halobacteria</taxon>
        <taxon>Halobacteriales</taxon>
        <taxon>Natronomonadaceae</taxon>
        <taxon>Halomarina</taxon>
    </lineage>
</organism>
<dbReference type="RefSeq" id="WP_250872428.1">
    <property type="nucleotide sequence ID" value="NZ_JALXFV010000002.1"/>
</dbReference>
<dbReference type="PANTHER" id="PTHR13370:SF3">
    <property type="entry name" value="TRNA (GUANINE(10)-N2)-METHYLTRANSFERASE HOMOLOG"/>
    <property type="match status" value="1"/>
</dbReference>
<evidence type="ECO:0000313" key="7">
    <source>
        <dbReference type="EMBL" id="MFD1512450.1"/>
    </source>
</evidence>
<evidence type="ECO:0000256" key="5">
    <source>
        <dbReference type="SAM" id="MobiDB-lite"/>
    </source>
</evidence>
<proteinExistence type="inferred from homology"/>
<evidence type="ECO:0000313" key="8">
    <source>
        <dbReference type="Proteomes" id="UP001597187"/>
    </source>
</evidence>
<feature type="region of interest" description="Disordered" evidence="5">
    <location>
        <begin position="1"/>
        <end position="28"/>
    </location>
</feature>
<comment type="caution">
    <text evidence="7">The sequence shown here is derived from an EMBL/GenBank/DDBJ whole genome shotgun (WGS) entry which is preliminary data.</text>
</comment>
<dbReference type="InterPro" id="IPR001091">
    <property type="entry name" value="RM_Methyltransferase"/>
</dbReference>
<protein>
    <recommendedName>
        <fullName evidence="4">Type II methyltransferase</fullName>
        <ecNumber evidence="4">2.1.1.113</ecNumber>
    </recommendedName>
    <alternativeName>
        <fullName evidence="4">N-4 cytosine-specific methyltransferase</fullName>
    </alternativeName>
</protein>
<dbReference type="InterPro" id="IPR002052">
    <property type="entry name" value="DNA_methylase_N6_adenine_CS"/>
</dbReference>
<keyword evidence="8" id="KW-1185">Reference proteome</keyword>
<dbReference type="EMBL" id="JBHUDC010000002">
    <property type="protein sequence ID" value="MFD1512450.1"/>
    <property type="molecule type" value="Genomic_DNA"/>
</dbReference>
<keyword evidence="4" id="KW-0680">Restriction system</keyword>
<dbReference type="InterPro" id="IPR029063">
    <property type="entry name" value="SAM-dependent_MTases_sf"/>
</dbReference>
<dbReference type="GO" id="GO:0015667">
    <property type="term" value="F:site-specific DNA-methyltransferase (cytosine-N4-specific) activity"/>
    <property type="evidence" value="ECO:0007669"/>
    <property type="project" value="UniProtKB-EC"/>
</dbReference>
<dbReference type="EC" id="2.1.1.113" evidence="4"/>
<feature type="compositionally biased region" description="Basic and acidic residues" evidence="5">
    <location>
        <begin position="1"/>
        <end position="19"/>
    </location>
</feature>
<dbReference type="SUPFAM" id="SSF110849">
    <property type="entry name" value="ParB/Sulfiredoxin"/>
    <property type="match status" value="1"/>
</dbReference>
<dbReference type="InterPro" id="IPR036086">
    <property type="entry name" value="ParB/Sulfiredoxin_sf"/>
</dbReference>
<dbReference type="PANTHER" id="PTHR13370">
    <property type="entry name" value="RNA METHYLASE-RELATED"/>
    <property type="match status" value="1"/>
</dbReference>
<evidence type="ECO:0000256" key="1">
    <source>
        <dbReference type="ARBA" id="ARBA00006594"/>
    </source>
</evidence>
<sequence length="408" mass="46221">MHLDELPEPVRETTVHPDELEVDGDNPNEMSDEMFSLLCDRIESRGWVGNAIITDTAGVIADGQHRWMAAKELGLEEIPVKQYDLDDADRRLWRQELNKISGEHDKKRDALEFDQLADEGLGEEVFDLLDAQDEDLDDYLELIHLGPSFVDTPQEFNSDPDVHFMDCVEGMREHLDDESVDCLITDPPYGMAYHSDRKGRNDRPRDGKRVKEWDPIEGDQSLDEALDLIRAALAEATRVLGEGGHAYIFCDWRGIPEIQPLVDEFLTVKNVLVWDKGSMGIGDLENNWGYSHEFVIFATKGDRGHELTTAIRNVLEHGRIPREEYEHPTQKPTSLLTDIVKVATKPGDTILDPFMGSGTTAVAAVQNNREYVGFELDEENYRGVIERRLGEAERQIASSTNCEDEEAE</sequence>
<keyword evidence="4" id="KW-0949">S-adenosyl-L-methionine</keyword>
<keyword evidence="2 4" id="KW-0489">Methyltransferase</keyword>
<dbReference type="PIRSF" id="PIRSF036758">
    <property type="entry name" value="Aden_M_ParB"/>
    <property type="match status" value="1"/>
</dbReference>
<dbReference type="AlphaFoldDB" id="A0ABD6ASF1"/>
<dbReference type="PRINTS" id="PR00508">
    <property type="entry name" value="S21N4MTFRASE"/>
</dbReference>
<comment type="similarity">
    <text evidence="1 4">Belongs to the N(4)/N(6)-methyltransferase family.</text>
</comment>
<keyword evidence="3" id="KW-0808">Transferase</keyword>
<evidence type="ECO:0000256" key="4">
    <source>
        <dbReference type="RuleBase" id="RU362026"/>
    </source>
</evidence>
<dbReference type="InterPro" id="IPR003115">
    <property type="entry name" value="ParB_N"/>
</dbReference>
<dbReference type="InterPro" id="IPR002941">
    <property type="entry name" value="DNA_methylase_N4/N6"/>
</dbReference>
<evidence type="ECO:0000256" key="3">
    <source>
        <dbReference type="ARBA" id="ARBA00022679"/>
    </source>
</evidence>
<dbReference type="Proteomes" id="UP001597187">
    <property type="component" value="Unassembled WGS sequence"/>
</dbReference>
<dbReference type="Gene3D" id="3.90.1530.10">
    <property type="entry name" value="Conserved hypothetical protein from pyrococcus furiosus pfu- 392566-001, ParB domain"/>
    <property type="match status" value="1"/>
</dbReference>
<dbReference type="GO" id="GO:0009307">
    <property type="term" value="P:DNA restriction-modification system"/>
    <property type="evidence" value="ECO:0007669"/>
    <property type="project" value="UniProtKB-KW"/>
</dbReference>
<dbReference type="Gene3D" id="3.40.50.150">
    <property type="entry name" value="Vaccinia Virus protein VP39"/>
    <property type="match status" value="1"/>
</dbReference>
<gene>
    <name evidence="7" type="ORF">ACFSBT_04045</name>
</gene>
<dbReference type="SUPFAM" id="SSF53335">
    <property type="entry name" value="S-adenosyl-L-methionine-dependent methyltransferases"/>
    <property type="match status" value="1"/>
</dbReference>
<dbReference type="GO" id="GO:0032259">
    <property type="term" value="P:methylation"/>
    <property type="evidence" value="ECO:0007669"/>
    <property type="project" value="UniProtKB-KW"/>
</dbReference>
<evidence type="ECO:0000259" key="6">
    <source>
        <dbReference type="SMART" id="SM00470"/>
    </source>
</evidence>
<dbReference type="SMART" id="SM00470">
    <property type="entry name" value="ParB"/>
    <property type="match status" value="1"/>
</dbReference>
<dbReference type="Pfam" id="PF02195">
    <property type="entry name" value="ParB_N"/>
    <property type="match status" value="1"/>
</dbReference>
<name>A0ABD6ASF1_9EURY</name>
<feature type="domain" description="ParB-like N-terminal" evidence="6">
    <location>
        <begin position="13"/>
        <end position="99"/>
    </location>
</feature>
<reference evidence="7 8" key="1">
    <citation type="journal article" date="2019" name="Int. J. Syst. Evol. Microbiol.">
        <title>The Global Catalogue of Microorganisms (GCM) 10K type strain sequencing project: providing services to taxonomists for standard genome sequencing and annotation.</title>
        <authorList>
            <consortium name="The Broad Institute Genomics Platform"/>
            <consortium name="The Broad Institute Genome Sequencing Center for Infectious Disease"/>
            <person name="Wu L."/>
            <person name="Ma J."/>
        </authorList>
    </citation>
    <scope>NUCLEOTIDE SEQUENCE [LARGE SCALE GENOMIC DNA]</scope>
    <source>
        <strain evidence="7 8">CGMCC 1.12563</strain>
    </source>
</reference>
<dbReference type="InterPro" id="IPR015840">
    <property type="entry name" value="DNA_MeTrfase_ParB"/>
</dbReference>
<accession>A0ABD6ASF1</accession>